<evidence type="ECO:0000313" key="5">
    <source>
        <dbReference type="Proteomes" id="UP000282312"/>
    </source>
</evidence>
<dbReference type="GO" id="GO:0004803">
    <property type="term" value="F:transposase activity"/>
    <property type="evidence" value="ECO:0007669"/>
    <property type="project" value="InterPro"/>
</dbReference>
<feature type="domain" description="Transposase IS4-like" evidence="2">
    <location>
        <begin position="100"/>
        <end position="251"/>
    </location>
</feature>
<dbReference type="GO" id="GO:0006313">
    <property type="term" value="P:DNA transposition"/>
    <property type="evidence" value="ECO:0007669"/>
    <property type="project" value="InterPro"/>
</dbReference>
<dbReference type="AlphaFoldDB" id="A0A3N9WN09"/>
<dbReference type="InterPro" id="IPR025161">
    <property type="entry name" value="IS402-like_dom"/>
</dbReference>
<dbReference type="Pfam" id="PF13340">
    <property type="entry name" value="DUF4096"/>
    <property type="match status" value="1"/>
</dbReference>
<evidence type="ECO:0000259" key="2">
    <source>
        <dbReference type="Pfam" id="PF01609"/>
    </source>
</evidence>
<feature type="compositionally biased region" description="Basic and acidic residues" evidence="1">
    <location>
        <begin position="117"/>
        <end position="126"/>
    </location>
</feature>
<sequence>MDRVRRYPSDLTDAEWEIIEPMLPSPRWMGRPEKHPRRAVIDAILYVVRTGCAWRYLPVDFPPWQTVYAHFTRLNRRGVTERILTELREQIRVAHGRDPEPTAGIIDSPSVKGADTVPRESRGYDAGKKINGRKRFIVTDTLGLLVTVWVLAASWQDRDGAKGALLATYAATPIRHVFADTGFAGRLVDWARDLLRTTVEIVRKPADQKGFVAQPRRWVVERTLAWITAHRRLARDYETHPATSEAMIRWAALSGMLRRLTRGEPATRQQRLTFNTPD</sequence>
<dbReference type="OrthoDB" id="3213859at2"/>
<reference evidence="4 5" key="1">
    <citation type="submission" date="2018-05" db="EMBL/GenBank/DDBJ databases">
        <title>Micromonospora from Atacama Desert.</title>
        <authorList>
            <person name="Carro L."/>
            <person name="Goodfellow M."/>
            <person name="Klenk H.-P."/>
        </authorList>
    </citation>
    <scope>NUCLEOTIDE SEQUENCE [LARGE SCALE GENOMIC DNA]</scope>
    <source>
        <strain evidence="4 5">LB39</strain>
    </source>
</reference>
<protein>
    <submittedName>
        <fullName evidence="4">IS5 family transposase</fullName>
    </submittedName>
</protein>
<gene>
    <name evidence="4" type="ORF">DLJ59_15885</name>
</gene>
<dbReference type="NCBIfam" id="NF033580">
    <property type="entry name" value="transpos_IS5_3"/>
    <property type="match status" value="1"/>
</dbReference>
<feature type="region of interest" description="Disordered" evidence="1">
    <location>
        <begin position="98"/>
        <end position="126"/>
    </location>
</feature>
<evidence type="ECO:0000256" key="1">
    <source>
        <dbReference type="SAM" id="MobiDB-lite"/>
    </source>
</evidence>
<proteinExistence type="predicted"/>
<evidence type="ECO:0000313" key="4">
    <source>
        <dbReference type="EMBL" id="RQX02271.1"/>
    </source>
</evidence>
<dbReference type="GO" id="GO:0003677">
    <property type="term" value="F:DNA binding"/>
    <property type="evidence" value="ECO:0007669"/>
    <property type="project" value="InterPro"/>
</dbReference>
<dbReference type="Proteomes" id="UP000282312">
    <property type="component" value="Unassembled WGS sequence"/>
</dbReference>
<keyword evidence="5" id="KW-1185">Reference proteome</keyword>
<feature type="domain" description="Insertion element IS402-like" evidence="3">
    <location>
        <begin position="11"/>
        <end position="83"/>
    </location>
</feature>
<dbReference type="PANTHER" id="PTHR30007">
    <property type="entry name" value="PHP DOMAIN PROTEIN"/>
    <property type="match status" value="1"/>
</dbReference>
<dbReference type="RefSeq" id="WP_124773405.1">
    <property type="nucleotide sequence ID" value="NZ_QGSZ01000210.1"/>
</dbReference>
<evidence type="ECO:0000259" key="3">
    <source>
        <dbReference type="Pfam" id="PF13340"/>
    </source>
</evidence>
<accession>A0A3N9WN09</accession>
<dbReference type="InterPro" id="IPR002559">
    <property type="entry name" value="Transposase_11"/>
</dbReference>
<dbReference type="Pfam" id="PF01609">
    <property type="entry name" value="DDE_Tnp_1"/>
    <property type="match status" value="1"/>
</dbReference>
<name>A0A3N9WN09_9ACTN</name>
<dbReference type="PANTHER" id="PTHR30007:SF0">
    <property type="entry name" value="TRANSPOSASE"/>
    <property type="match status" value="1"/>
</dbReference>
<organism evidence="4 5">
    <name type="scientific">Micromonospora inaquosa</name>
    <dbReference type="NCBI Taxonomy" id="2203716"/>
    <lineage>
        <taxon>Bacteria</taxon>
        <taxon>Bacillati</taxon>
        <taxon>Actinomycetota</taxon>
        <taxon>Actinomycetes</taxon>
        <taxon>Micromonosporales</taxon>
        <taxon>Micromonosporaceae</taxon>
        <taxon>Micromonospora</taxon>
    </lineage>
</organism>
<comment type="caution">
    <text evidence="4">The sequence shown here is derived from an EMBL/GenBank/DDBJ whole genome shotgun (WGS) entry which is preliminary data.</text>
</comment>
<dbReference type="EMBL" id="QGSZ01000210">
    <property type="protein sequence ID" value="RQX02271.1"/>
    <property type="molecule type" value="Genomic_DNA"/>
</dbReference>